<feature type="transmembrane region" description="Helical" evidence="1">
    <location>
        <begin position="21"/>
        <end position="38"/>
    </location>
</feature>
<evidence type="ECO:0000313" key="2">
    <source>
        <dbReference type="EMBL" id="SHI31757.1"/>
    </source>
</evidence>
<evidence type="ECO:0000256" key="1">
    <source>
        <dbReference type="SAM" id="Phobius"/>
    </source>
</evidence>
<organism evidence="2 3">
    <name type="scientific">Arenibacter nanhaiticus</name>
    <dbReference type="NCBI Taxonomy" id="558155"/>
    <lineage>
        <taxon>Bacteria</taxon>
        <taxon>Pseudomonadati</taxon>
        <taxon>Bacteroidota</taxon>
        <taxon>Flavobacteriia</taxon>
        <taxon>Flavobacteriales</taxon>
        <taxon>Flavobacteriaceae</taxon>
        <taxon>Arenibacter</taxon>
    </lineage>
</organism>
<dbReference type="AlphaFoldDB" id="A0A1M6A5P7"/>
<keyword evidence="3" id="KW-1185">Reference proteome</keyword>
<gene>
    <name evidence="2" type="ORF">SAMN04487911_10192</name>
</gene>
<protein>
    <submittedName>
        <fullName evidence="2">Putative F0F1-ATPase subunit Ca2+/Mg2+ transporter</fullName>
    </submittedName>
</protein>
<evidence type="ECO:0000313" key="3">
    <source>
        <dbReference type="Proteomes" id="UP000184231"/>
    </source>
</evidence>
<dbReference type="Proteomes" id="UP000184231">
    <property type="component" value="Unassembled WGS sequence"/>
</dbReference>
<dbReference type="STRING" id="558155.SAMN04487911_10192"/>
<dbReference type="EMBL" id="FQYX01000001">
    <property type="protein sequence ID" value="SHI31757.1"/>
    <property type="molecule type" value="Genomic_DNA"/>
</dbReference>
<dbReference type="Pfam" id="PF09527">
    <property type="entry name" value="ATPase_gene1"/>
    <property type="match status" value="1"/>
</dbReference>
<keyword evidence="1" id="KW-0472">Membrane</keyword>
<reference evidence="3" key="1">
    <citation type="submission" date="2016-11" db="EMBL/GenBank/DDBJ databases">
        <authorList>
            <person name="Varghese N."/>
            <person name="Submissions S."/>
        </authorList>
    </citation>
    <scope>NUCLEOTIDE SEQUENCE [LARGE SCALE GENOMIC DNA]</scope>
    <source>
        <strain evidence="3">CGMCC 1.8863</strain>
    </source>
</reference>
<proteinExistence type="predicted"/>
<name>A0A1M6A5P7_9FLAO</name>
<accession>A0A1M6A5P7</accession>
<keyword evidence="1" id="KW-1133">Transmembrane helix</keyword>
<dbReference type="OrthoDB" id="9798708at2"/>
<dbReference type="RefSeq" id="WP_072762668.1">
    <property type="nucleotide sequence ID" value="NZ_FQYX01000001.1"/>
</dbReference>
<sequence length="79" mass="9007">MKKKKSPDTSKKISKFIQFTGLSFQIGITIYLGNWLGTWLDEKYQTDNQLYTNICTLAAIFLAMGSAIVQVIRISKKEE</sequence>
<dbReference type="InterPro" id="IPR032820">
    <property type="entry name" value="ATPase_put"/>
</dbReference>
<keyword evidence="1" id="KW-0812">Transmembrane</keyword>
<feature type="transmembrane region" description="Helical" evidence="1">
    <location>
        <begin position="50"/>
        <end position="72"/>
    </location>
</feature>